<evidence type="ECO:0000313" key="1">
    <source>
        <dbReference type="EMBL" id="GAC31853.1"/>
    </source>
</evidence>
<evidence type="ECO:0000313" key="2">
    <source>
        <dbReference type="Proteomes" id="UP000006322"/>
    </source>
</evidence>
<comment type="caution">
    <text evidence="1">The sequence shown here is derived from an EMBL/GenBank/DDBJ whole genome shotgun (WGS) entry which is preliminary data.</text>
</comment>
<sequence length="46" mass="5312">MEQHQVTQSIAATFYPFNSMMNIPSYFLGKREATHNKALPLPEPKF</sequence>
<protein>
    <submittedName>
        <fullName evidence="1">Uncharacterized protein</fullName>
    </submittedName>
</protein>
<accession>K6ZSQ1</accession>
<reference evidence="2" key="1">
    <citation type="journal article" date="2014" name="Environ. Microbiol.">
        <title>Comparative genomics of the marine bacterial genus Glaciecola reveals the high degree of genomic diversity and genomic characteristic for cold adaptation.</title>
        <authorList>
            <person name="Qin Q.L."/>
            <person name="Xie B.B."/>
            <person name="Yu Y."/>
            <person name="Shu Y.L."/>
            <person name="Rong J.C."/>
            <person name="Zhang Y.J."/>
            <person name="Zhao D.L."/>
            <person name="Chen X.L."/>
            <person name="Zhang X.Y."/>
            <person name="Chen B."/>
            <person name="Zhou B.C."/>
            <person name="Zhang Y.Z."/>
        </authorList>
    </citation>
    <scope>NUCLEOTIDE SEQUENCE [LARGE SCALE GENOMIC DNA]</scope>
    <source>
        <strain evidence="2">LMG 21857</strain>
    </source>
</reference>
<dbReference type="Proteomes" id="UP000006322">
    <property type="component" value="Unassembled WGS sequence"/>
</dbReference>
<proteinExistence type="predicted"/>
<dbReference type="AlphaFoldDB" id="K6ZSQ1"/>
<keyword evidence="2" id="KW-1185">Reference proteome</keyword>
<dbReference type="EMBL" id="BAER01000023">
    <property type="protein sequence ID" value="GAC31853.1"/>
    <property type="molecule type" value="Genomic_DNA"/>
</dbReference>
<gene>
    <name evidence="1" type="ORF">GPLA_0937</name>
</gene>
<organism evidence="1 2">
    <name type="scientific">Paraglaciecola polaris LMG 21857</name>
    <dbReference type="NCBI Taxonomy" id="1129793"/>
    <lineage>
        <taxon>Bacteria</taxon>
        <taxon>Pseudomonadati</taxon>
        <taxon>Pseudomonadota</taxon>
        <taxon>Gammaproteobacteria</taxon>
        <taxon>Alteromonadales</taxon>
        <taxon>Alteromonadaceae</taxon>
        <taxon>Paraglaciecola</taxon>
    </lineage>
</organism>
<name>K6ZSQ1_9ALTE</name>